<proteinExistence type="predicted"/>
<evidence type="ECO:0000313" key="1">
    <source>
        <dbReference type="EMBL" id="KEA63129.1"/>
    </source>
</evidence>
<name>A0A081FX74_9GAMM</name>
<organism evidence="1 2">
    <name type="scientific">Marinobacterium lacunae</name>
    <dbReference type="NCBI Taxonomy" id="1232683"/>
    <lineage>
        <taxon>Bacteria</taxon>
        <taxon>Pseudomonadati</taxon>
        <taxon>Pseudomonadota</taxon>
        <taxon>Gammaproteobacteria</taxon>
        <taxon>Oceanospirillales</taxon>
        <taxon>Oceanospirillaceae</taxon>
        <taxon>Marinobacterium</taxon>
    </lineage>
</organism>
<sequence>METGVFISAAAAVIAAGAALISAGTLRKELLTQRIEAAKWKKDYFSDLTHWSDESMRLLSEALHLCDLAPTKCESPTFFDRRHQLRVNLSAQIDKGRWFFPNDATEDHGQHKEAAYRGYRPAVLDALVDAYSAVSVLDHQGKSNHPHMRKEIQQAKRIFTSEIQQVLDPQSRDKEFKKLIGQATKNG</sequence>
<comment type="caution">
    <text evidence="1">The sequence shown here is derived from an EMBL/GenBank/DDBJ whole genome shotgun (WGS) entry which is preliminary data.</text>
</comment>
<evidence type="ECO:0000313" key="2">
    <source>
        <dbReference type="Proteomes" id="UP000028252"/>
    </source>
</evidence>
<dbReference type="Proteomes" id="UP000028252">
    <property type="component" value="Unassembled WGS sequence"/>
</dbReference>
<keyword evidence="2" id="KW-1185">Reference proteome</keyword>
<dbReference type="OrthoDB" id="7063780at2"/>
<dbReference type="EMBL" id="JMQN01000040">
    <property type="protein sequence ID" value="KEA63129.1"/>
    <property type="molecule type" value="Genomic_DNA"/>
</dbReference>
<protein>
    <submittedName>
        <fullName evidence="1">Uncharacterized protein</fullName>
    </submittedName>
</protein>
<dbReference type="eggNOG" id="ENOG5032YM6">
    <property type="taxonomic scope" value="Bacteria"/>
</dbReference>
<accession>A0A081FX74</accession>
<dbReference type="AlphaFoldDB" id="A0A081FX74"/>
<reference evidence="1 2" key="1">
    <citation type="submission" date="2014-04" db="EMBL/GenBank/DDBJ databases">
        <title>Marinobacterium kochiensis sp. nov., isolated from sediment sample collected from Kochi backwaters in Kerala, India.</title>
        <authorList>
            <person name="Singh A."/>
            <person name="Pinnaka A.K."/>
        </authorList>
    </citation>
    <scope>NUCLEOTIDE SEQUENCE [LARGE SCALE GENOMIC DNA]</scope>
    <source>
        <strain evidence="1 2">AK27</strain>
    </source>
</reference>
<dbReference type="RefSeq" id="WP_051692946.1">
    <property type="nucleotide sequence ID" value="NZ_JMQN01000040.1"/>
</dbReference>
<dbReference type="PATRIC" id="fig|1232683.4.peg.2606"/>
<gene>
    <name evidence="1" type="ORF">ADIMK_2653</name>
</gene>